<accession>A0A7X5C0Q7</accession>
<dbReference type="OrthoDB" id="2938946at2"/>
<keyword evidence="1" id="KW-0472">Membrane</keyword>
<keyword evidence="1" id="KW-0812">Transmembrane</keyword>
<evidence type="ECO:0000256" key="1">
    <source>
        <dbReference type="SAM" id="Phobius"/>
    </source>
</evidence>
<feature type="transmembrane region" description="Helical" evidence="1">
    <location>
        <begin position="78"/>
        <end position="102"/>
    </location>
</feature>
<gene>
    <name evidence="2" type="ORF">GT003_11025</name>
</gene>
<dbReference type="Proteomes" id="UP000558113">
    <property type="component" value="Unassembled WGS sequence"/>
</dbReference>
<proteinExistence type="predicted"/>
<organism evidence="2 3">
    <name type="scientific">Paenibacillus sacheonensis</name>
    <dbReference type="NCBI Taxonomy" id="742054"/>
    <lineage>
        <taxon>Bacteria</taxon>
        <taxon>Bacillati</taxon>
        <taxon>Bacillota</taxon>
        <taxon>Bacilli</taxon>
        <taxon>Bacillales</taxon>
        <taxon>Paenibacillaceae</taxon>
        <taxon>Paenibacillus</taxon>
    </lineage>
</organism>
<protein>
    <submittedName>
        <fullName evidence="2">Uncharacterized protein</fullName>
    </submittedName>
</protein>
<feature type="transmembrane region" description="Helical" evidence="1">
    <location>
        <begin position="7"/>
        <end position="27"/>
    </location>
</feature>
<keyword evidence="3" id="KW-1185">Reference proteome</keyword>
<name>A0A7X5C0Q7_9BACL</name>
<evidence type="ECO:0000313" key="3">
    <source>
        <dbReference type="Proteomes" id="UP000558113"/>
    </source>
</evidence>
<dbReference type="AlphaFoldDB" id="A0A7X5C0Q7"/>
<sequence length="103" mass="11524">MNRTRTAVTSIIMQVIYAISLVAWLFVLGMSAMNFDSPGAFGDAATWLIVLFIAIYPIAFLVAAITGWVMFARRRHRAALLWNCLPLLWFVPLVALLIYAFAS</sequence>
<keyword evidence="1" id="KW-1133">Transmembrane helix</keyword>
<evidence type="ECO:0000313" key="2">
    <source>
        <dbReference type="EMBL" id="NBC69525.1"/>
    </source>
</evidence>
<dbReference type="RefSeq" id="WP_161697494.1">
    <property type="nucleotide sequence ID" value="NZ_JAAAMU010000005.1"/>
</dbReference>
<reference evidence="2 3" key="1">
    <citation type="submission" date="2020-01" db="EMBL/GenBank/DDBJ databases">
        <title>Paenibacillus soybeanensis sp. nov. isolated from the nodules of soybean (Glycine max(L.) Merr).</title>
        <authorList>
            <person name="Wang H."/>
        </authorList>
    </citation>
    <scope>NUCLEOTIDE SEQUENCE [LARGE SCALE GENOMIC DNA]</scope>
    <source>
        <strain evidence="2 3">DSM 23054</strain>
    </source>
</reference>
<comment type="caution">
    <text evidence="2">The sequence shown here is derived from an EMBL/GenBank/DDBJ whole genome shotgun (WGS) entry which is preliminary data.</text>
</comment>
<feature type="transmembrane region" description="Helical" evidence="1">
    <location>
        <begin position="47"/>
        <end position="71"/>
    </location>
</feature>
<dbReference type="EMBL" id="JAAAMU010000005">
    <property type="protein sequence ID" value="NBC69525.1"/>
    <property type="molecule type" value="Genomic_DNA"/>
</dbReference>